<keyword evidence="3" id="KW-1185">Reference proteome</keyword>
<reference evidence="2" key="1">
    <citation type="submission" date="2022-12" db="EMBL/GenBank/DDBJ databases">
        <title>Reference genome sequencing for broad-spectrum identification of bacterial and archaeal isolates by mass spectrometry.</title>
        <authorList>
            <person name="Sekiguchi Y."/>
            <person name="Tourlousse D.M."/>
        </authorList>
    </citation>
    <scope>NUCLEOTIDE SEQUENCE</scope>
    <source>
        <strain evidence="2">5-2</strain>
    </source>
</reference>
<evidence type="ECO:0000313" key="2">
    <source>
        <dbReference type="EMBL" id="GLI30382.1"/>
    </source>
</evidence>
<feature type="transmembrane region" description="Helical" evidence="1">
    <location>
        <begin position="23"/>
        <end position="44"/>
    </location>
</feature>
<keyword evidence="1" id="KW-0472">Membrane</keyword>
<keyword evidence="1" id="KW-0812">Transmembrane</keyword>
<comment type="caution">
    <text evidence="2">The sequence shown here is derived from an EMBL/GenBank/DDBJ whole genome shotgun (WGS) entry which is preliminary data.</text>
</comment>
<dbReference type="EMBL" id="BSDQ01000001">
    <property type="protein sequence ID" value="GLI30382.1"/>
    <property type="molecule type" value="Genomic_DNA"/>
</dbReference>
<proteinExistence type="predicted"/>
<gene>
    <name evidence="2" type="ORF">BCONGLO52_12230</name>
</gene>
<keyword evidence="1" id="KW-1133">Transmembrane helix</keyword>
<evidence type="ECO:0000256" key="1">
    <source>
        <dbReference type="SAM" id="Phobius"/>
    </source>
</evidence>
<name>A0ABQ5RG21_9MICO</name>
<protein>
    <submittedName>
        <fullName evidence="2">Uncharacterized protein</fullName>
    </submittedName>
</protein>
<accession>A0ABQ5RG21</accession>
<evidence type="ECO:0000313" key="3">
    <source>
        <dbReference type="Proteomes" id="UP001144451"/>
    </source>
</evidence>
<dbReference type="Proteomes" id="UP001144451">
    <property type="component" value="Unassembled WGS sequence"/>
</dbReference>
<sequence>MGEGADPMTLTDRRLYAAAVDHAHLTICLVLYPLTAVLVAVGLAL</sequence>
<organism evidence="2 3">
    <name type="scientific">Brachybacterium conglomeratum</name>
    <dbReference type="NCBI Taxonomy" id="47846"/>
    <lineage>
        <taxon>Bacteria</taxon>
        <taxon>Bacillati</taxon>
        <taxon>Actinomycetota</taxon>
        <taxon>Actinomycetes</taxon>
        <taxon>Micrococcales</taxon>
        <taxon>Dermabacteraceae</taxon>
        <taxon>Brachybacterium</taxon>
    </lineage>
</organism>